<dbReference type="EMBL" id="JAZGQO010000006">
    <property type="protein sequence ID" value="KAK6185306.1"/>
    <property type="molecule type" value="Genomic_DNA"/>
</dbReference>
<evidence type="ECO:0000313" key="3">
    <source>
        <dbReference type="EMBL" id="KAK6185306.1"/>
    </source>
</evidence>
<keyword evidence="4" id="KW-1185">Reference proteome</keyword>
<feature type="region of interest" description="Disordered" evidence="1">
    <location>
        <begin position="581"/>
        <end position="605"/>
    </location>
</feature>
<gene>
    <name evidence="3" type="ORF">SNE40_007568</name>
</gene>
<feature type="compositionally biased region" description="Basic and acidic residues" evidence="1">
    <location>
        <begin position="312"/>
        <end position="332"/>
    </location>
</feature>
<dbReference type="Proteomes" id="UP001347796">
    <property type="component" value="Unassembled WGS sequence"/>
</dbReference>
<dbReference type="Pfam" id="PF14973">
    <property type="entry name" value="TINF2_N"/>
    <property type="match status" value="1"/>
</dbReference>
<comment type="caution">
    <text evidence="3">The sequence shown here is derived from an EMBL/GenBank/DDBJ whole genome shotgun (WGS) entry which is preliminary data.</text>
</comment>
<accession>A0AAN8Q2I1</accession>
<name>A0AAN8Q2I1_PATCE</name>
<reference evidence="3 4" key="1">
    <citation type="submission" date="2024-01" db="EMBL/GenBank/DDBJ databases">
        <title>The genome of the rayed Mediterranean limpet Patella caerulea (Linnaeus, 1758).</title>
        <authorList>
            <person name="Anh-Thu Weber A."/>
            <person name="Halstead-Nussloch G."/>
        </authorList>
    </citation>
    <scope>NUCLEOTIDE SEQUENCE [LARGE SCALE GENOMIC DNA]</scope>
    <source>
        <strain evidence="3">AATW-2023a</strain>
        <tissue evidence="3">Whole specimen</tissue>
    </source>
</reference>
<evidence type="ECO:0000259" key="2">
    <source>
        <dbReference type="Pfam" id="PF14973"/>
    </source>
</evidence>
<dbReference type="AlphaFoldDB" id="A0AAN8Q2I1"/>
<feature type="domain" description="TERF1-interacting nuclear factor 2 N-terminal" evidence="2">
    <location>
        <begin position="88"/>
        <end position="200"/>
    </location>
</feature>
<feature type="region of interest" description="Disordered" evidence="1">
    <location>
        <begin position="458"/>
        <end position="480"/>
    </location>
</feature>
<sequence>MDGIEEIEGWLLDYACYHREFEVLKAISKRHPGCVDFHENLGLPSIRYASIIIHHIVDKSMFGSFSIACKLADDVYGSLKENLPFDTYAKLSCGLKIKSLFHYLTKRPTTHTLAKLNEYFPRTGLKNTSATSKELKKLNKLTSNFRKFFLPLLANENQRKDFIRNEYPEEYGAKYIESLKKIAYRFINLTEEQMPPPVIQKILDTGASNMPSSSPPVLAYEILLEYCMNKTTLSCQDLLDILTSISPLNTQDKVLTEHNFDISSSAEYYKFDKNSVSPSMVSPESPSSGARSTQPPTASDIEKISNNLNKPEYTRLRNTDKNHDQVTNHSKDDYNISVIRDHAIVNNSPDFITSIQTESQQRKNKMFPLTLKLTQRSKKFLSLRKNGIKSNRKPSQKIYRSLKRKKIASRRQTFPRSKIMRCSSQHRKSNKLRVQILRANGNIDNGCHLDIYSSSSSEDNDITYRSNTHPSQVSLSHSSGDVTSLDLDDISSTNKNNIKSLMNRLVETYCTNSSQISQELMESEAIAEGLLTKDTSIDDSDNSFEYWTSDMQVYSTASTISEKQHRRSVSDIDDMTISADEREDNSELIPSSCHSENVTTGGSSNNIITELSNSISSHRKHEFCRNCVVKITRNKVLDIERHDAKYKMFS</sequence>
<feature type="region of interest" description="Disordered" evidence="1">
    <location>
        <begin position="276"/>
        <end position="332"/>
    </location>
</feature>
<organism evidence="3 4">
    <name type="scientific">Patella caerulea</name>
    <name type="common">Rayed Mediterranean limpet</name>
    <dbReference type="NCBI Taxonomy" id="87958"/>
    <lineage>
        <taxon>Eukaryota</taxon>
        <taxon>Metazoa</taxon>
        <taxon>Spiralia</taxon>
        <taxon>Lophotrochozoa</taxon>
        <taxon>Mollusca</taxon>
        <taxon>Gastropoda</taxon>
        <taxon>Patellogastropoda</taxon>
        <taxon>Patelloidea</taxon>
        <taxon>Patellidae</taxon>
        <taxon>Patella</taxon>
    </lineage>
</organism>
<feature type="compositionally biased region" description="Polar residues" evidence="1">
    <location>
        <begin position="588"/>
        <end position="605"/>
    </location>
</feature>
<dbReference type="InterPro" id="IPR029400">
    <property type="entry name" value="TINF2_N"/>
</dbReference>
<proteinExistence type="predicted"/>
<evidence type="ECO:0000256" key="1">
    <source>
        <dbReference type="SAM" id="MobiDB-lite"/>
    </source>
</evidence>
<feature type="compositionally biased region" description="Low complexity" evidence="1">
    <location>
        <begin position="276"/>
        <end position="288"/>
    </location>
</feature>
<evidence type="ECO:0000313" key="4">
    <source>
        <dbReference type="Proteomes" id="UP001347796"/>
    </source>
</evidence>
<protein>
    <recommendedName>
        <fullName evidence="2">TERF1-interacting nuclear factor 2 N-terminal domain-containing protein</fullName>
    </recommendedName>
</protein>